<sequence length="1095" mass="126241">MSTFSDPIANTSILSLIYLCQQPLQSLTQLPTLPSLSSSPNFTLVESLCNIFKDTLLHFMDQNIKNEVLLHYHTIFCDDPTDYFITVTSEDIYNIFVAIDNNYIWAAYGRQNILSWPKGPNKIQKDVFVCGAERESVQDKEFNTDKLSETPWGTIVLSAATYSLESTMLSLYDNSVIYCITECIKKAKKHKSLDSHPRHLFLPNKKYFSVRQPDELIFTLPKYKDIFRAFAWQSSDGLLNTIDTNFHGPTCIIAFPVPHTNKCSEWHEITSPRDDTKIQGKIHIKVNHNMEAKRLTSNYTGYRILFNQLSVYHMKSKSGSPGIFFWDGSFSPQLRSILDIFGFFYNVSSSAKALVHWLVVSEMKDVDYDYVLNTLKILKPHFSKSAYSECEENVSLALSNFENMYRKYRKIQIFQTLPPSSIKTYVNNLFLFMFRCLDYITSEFHDLDLLTNHDSAKSLVTSSLIFHTNTSWEDALFDQENNNMTKIINNPNEECLHEVNEMVDKCGGYLKDVKEIYSPIFSKEMDISHISITYEILSEKLSEHIKPVLDIIYEEKQSHDDVEWWKKRNQFCLEPGIGNSSNTLAWKLYTKLKCIQKLCEGNDNINLASYHTWFTTGIIQWINRSVAGSKHDIQEALEKGEFYNNNSSILESMHLFDIWKKNWDKFGWPDTENGHVQRNMVIQALIELANYYRETIDRVFNKQLKDKQKDGDGFPSIQLCVILNCLETLRQKMKRILGLFKVDVNNMLNSELMIEVDHCGDEIRNRMLEYIDANSTQLLPKLISNVENCCSSKDCSPFLSGLLGNALYSLHENLDSKNFHQFLRKLWLAVIKAYMKVMDKKIKVEYDAIFFTNMQYVLRKTFEFFTEGGDQHSLEVQEAETEDYVSLAESLEYLSISTDDLVKRYYSEQGDKPNKFDPIATVYARAYFSSSSSKLIVEVAMTNITIVKDTMIKTYYKIRLVPKDLFSGLESQTTDIELGTENVVFSDDPAQFEMCKDDERVQTGSLLLTLIRSSKLKDKILGDAVIPLKDLPQVESAADSSIPTKQYAVTALLDTYENPIIKALTLRKWDTQAVEFVKRVKKVKRPSQLGHFGCS</sequence>
<proteinExistence type="predicted"/>
<dbReference type="PROSITE" id="PS51259">
    <property type="entry name" value="MHD2"/>
    <property type="match status" value="1"/>
</dbReference>
<dbReference type="GO" id="GO:0099503">
    <property type="term" value="C:secretory vesicle"/>
    <property type="evidence" value="ECO:0007669"/>
    <property type="project" value="TreeGrafter"/>
</dbReference>
<feature type="domain" description="MHD2" evidence="2">
    <location>
        <begin position="793"/>
        <end position="905"/>
    </location>
</feature>
<accession>A0AAV2QMA9</accession>
<dbReference type="InterPro" id="IPR014772">
    <property type="entry name" value="Munc13_dom-2"/>
</dbReference>
<dbReference type="InterPro" id="IPR052095">
    <property type="entry name" value="UNC-13_domain"/>
</dbReference>
<gene>
    <name evidence="3" type="ORF">MNOR_LOCUS14810</name>
</gene>
<keyword evidence="4" id="KW-1185">Reference proteome</keyword>
<organism evidence="3 4">
    <name type="scientific">Meganyctiphanes norvegica</name>
    <name type="common">Northern krill</name>
    <name type="synonym">Thysanopoda norvegica</name>
    <dbReference type="NCBI Taxonomy" id="48144"/>
    <lineage>
        <taxon>Eukaryota</taxon>
        <taxon>Metazoa</taxon>
        <taxon>Ecdysozoa</taxon>
        <taxon>Arthropoda</taxon>
        <taxon>Crustacea</taxon>
        <taxon>Multicrustacea</taxon>
        <taxon>Malacostraca</taxon>
        <taxon>Eumalacostraca</taxon>
        <taxon>Eucarida</taxon>
        <taxon>Euphausiacea</taxon>
        <taxon>Euphausiidae</taxon>
        <taxon>Meganyctiphanes</taxon>
    </lineage>
</organism>
<dbReference type="EMBL" id="CAXKWB010009045">
    <property type="protein sequence ID" value="CAL4093309.1"/>
    <property type="molecule type" value="Genomic_DNA"/>
</dbReference>
<protein>
    <recommendedName>
        <fullName evidence="2">MHD2 domain-containing protein</fullName>
    </recommendedName>
</protein>
<dbReference type="Proteomes" id="UP001497623">
    <property type="component" value="Unassembled WGS sequence"/>
</dbReference>
<reference evidence="3 4" key="1">
    <citation type="submission" date="2024-05" db="EMBL/GenBank/DDBJ databases">
        <authorList>
            <person name="Wallberg A."/>
        </authorList>
    </citation>
    <scope>NUCLEOTIDE SEQUENCE [LARGE SCALE GENOMIC DNA]</scope>
</reference>
<feature type="non-terminal residue" evidence="3">
    <location>
        <position position="1095"/>
    </location>
</feature>
<dbReference type="PANTHER" id="PTHR45999">
    <property type="entry name" value="UNC-13-4A, ISOFORM B"/>
    <property type="match status" value="1"/>
</dbReference>
<evidence type="ECO:0000313" key="3">
    <source>
        <dbReference type="EMBL" id="CAL4093309.1"/>
    </source>
</evidence>
<dbReference type="PANTHER" id="PTHR45999:SF4">
    <property type="entry name" value="UNC-13-4A, ISOFORM B"/>
    <property type="match status" value="1"/>
</dbReference>
<dbReference type="AlphaFoldDB" id="A0AAV2QMA9"/>
<dbReference type="GO" id="GO:0006887">
    <property type="term" value="P:exocytosis"/>
    <property type="evidence" value="ECO:0007669"/>
    <property type="project" value="UniProtKB-KW"/>
</dbReference>
<name>A0AAV2QMA9_MEGNR</name>
<evidence type="ECO:0000256" key="1">
    <source>
        <dbReference type="ARBA" id="ARBA00022483"/>
    </source>
</evidence>
<evidence type="ECO:0000313" key="4">
    <source>
        <dbReference type="Proteomes" id="UP001497623"/>
    </source>
</evidence>
<dbReference type="Gene3D" id="1.10.357.50">
    <property type="match status" value="1"/>
</dbReference>
<evidence type="ECO:0000259" key="2">
    <source>
        <dbReference type="PROSITE" id="PS51259"/>
    </source>
</evidence>
<comment type="caution">
    <text evidence="3">The sequence shown here is derived from an EMBL/GenBank/DDBJ whole genome shotgun (WGS) entry which is preliminary data.</text>
</comment>
<keyword evidence="1" id="KW-0268">Exocytosis</keyword>